<comment type="caution">
    <text evidence="2">The sequence shown here is derived from an EMBL/GenBank/DDBJ whole genome shotgun (WGS) entry which is preliminary data.</text>
</comment>
<organism evidence="2 3">
    <name type="scientific">Flintibacter hominis</name>
    <dbReference type="NCBI Taxonomy" id="2763048"/>
    <lineage>
        <taxon>Bacteria</taxon>
        <taxon>Bacillati</taxon>
        <taxon>Bacillota</taxon>
        <taxon>Clostridia</taxon>
        <taxon>Eubacteriales</taxon>
        <taxon>Flintibacter</taxon>
    </lineage>
</organism>
<keyword evidence="1" id="KW-1133">Transmembrane helix</keyword>
<proteinExistence type="predicted"/>
<dbReference type="Proteomes" id="UP000628736">
    <property type="component" value="Unassembled WGS sequence"/>
</dbReference>
<sequence length="149" mass="17109">MFREEFIHYYSWGVTMKYHMGVYTAALVFTDCIAQWLMGRQSIPILVLGEMLLVSMGVAVLESWIFPRREVWEGEALIRRTALWALASNLGFVGGAALCGWFDGVPLWGAALLALFLEFGLASMWFADHVALRRDTQRLNERLRQYQNE</sequence>
<reference evidence="2" key="1">
    <citation type="submission" date="2020-08" db="EMBL/GenBank/DDBJ databases">
        <title>Genome public.</title>
        <authorList>
            <person name="Liu C."/>
            <person name="Sun Q."/>
        </authorList>
    </citation>
    <scope>NUCLEOTIDE SEQUENCE</scope>
    <source>
        <strain evidence="2">NSJ-23</strain>
    </source>
</reference>
<evidence type="ECO:0000313" key="3">
    <source>
        <dbReference type="Proteomes" id="UP000628736"/>
    </source>
</evidence>
<feature type="transmembrane region" description="Helical" evidence="1">
    <location>
        <begin position="43"/>
        <end position="61"/>
    </location>
</feature>
<name>A0A8J6M7T6_9FIRM</name>
<feature type="transmembrane region" description="Helical" evidence="1">
    <location>
        <begin position="82"/>
        <end position="102"/>
    </location>
</feature>
<dbReference type="RefSeq" id="WP_147571078.1">
    <property type="nucleotide sequence ID" value="NZ_JACOPO010000002.1"/>
</dbReference>
<feature type="transmembrane region" description="Helical" evidence="1">
    <location>
        <begin position="108"/>
        <end position="127"/>
    </location>
</feature>
<keyword evidence="3" id="KW-1185">Reference proteome</keyword>
<dbReference type="EMBL" id="JACOPO010000002">
    <property type="protein sequence ID" value="MBC5721957.1"/>
    <property type="molecule type" value="Genomic_DNA"/>
</dbReference>
<evidence type="ECO:0000256" key="1">
    <source>
        <dbReference type="SAM" id="Phobius"/>
    </source>
</evidence>
<keyword evidence="1" id="KW-0472">Membrane</keyword>
<dbReference type="AlphaFoldDB" id="A0A8J6M7T6"/>
<accession>A0A8J6M7T6</accession>
<evidence type="ECO:0000313" key="2">
    <source>
        <dbReference type="EMBL" id="MBC5721957.1"/>
    </source>
</evidence>
<gene>
    <name evidence="2" type="ORF">H8S11_03870</name>
</gene>
<keyword evidence="1" id="KW-0812">Transmembrane</keyword>
<protein>
    <submittedName>
        <fullName evidence="2">Uncharacterized protein</fullName>
    </submittedName>
</protein>